<keyword evidence="2" id="KW-1133">Transmembrane helix</keyword>
<dbReference type="Proteomes" id="UP000320672">
    <property type="component" value="Chromosome"/>
</dbReference>
<gene>
    <name evidence="4" type="ORF">FF011L_39970</name>
</gene>
<keyword evidence="5" id="KW-1185">Reference proteome</keyword>
<evidence type="ECO:0000256" key="1">
    <source>
        <dbReference type="SAM" id="MobiDB-lite"/>
    </source>
</evidence>
<accession>A0A517MK09</accession>
<protein>
    <recommendedName>
        <fullName evidence="3">DUF2062 domain-containing protein</fullName>
    </recommendedName>
</protein>
<feature type="domain" description="DUF2062" evidence="3">
    <location>
        <begin position="19"/>
        <end position="140"/>
    </location>
</feature>
<name>A0A517MK09_9BACT</name>
<feature type="region of interest" description="Disordered" evidence="1">
    <location>
        <begin position="168"/>
        <end position="187"/>
    </location>
</feature>
<proteinExistence type="predicted"/>
<keyword evidence="2" id="KW-0812">Transmembrane</keyword>
<evidence type="ECO:0000313" key="5">
    <source>
        <dbReference type="Proteomes" id="UP000320672"/>
    </source>
</evidence>
<dbReference type="AlphaFoldDB" id="A0A517MK09"/>
<dbReference type="InterPro" id="IPR018639">
    <property type="entry name" value="DUF2062"/>
</dbReference>
<dbReference type="Pfam" id="PF09835">
    <property type="entry name" value="DUF2062"/>
    <property type="match status" value="1"/>
</dbReference>
<feature type="compositionally biased region" description="Polar residues" evidence="1">
    <location>
        <begin position="209"/>
        <end position="218"/>
    </location>
</feature>
<feature type="compositionally biased region" description="Polar residues" evidence="1">
    <location>
        <begin position="227"/>
        <end position="236"/>
    </location>
</feature>
<organism evidence="4 5">
    <name type="scientific">Roseimaritima multifibrata</name>
    <dbReference type="NCBI Taxonomy" id="1930274"/>
    <lineage>
        <taxon>Bacteria</taxon>
        <taxon>Pseudomonadati</taxon>
        <taxon>Planctomycetota</taxon>
        <taxon>Planctomycetia</taxon>
        <taxon>Pirellulales</taxon>
        <taxon>Pirellulaceae</taxon>
        <taxon>Roseimaritima</taxon>
    </lineage>
</organism>
<evidence type="ECO:0000256" key="2">
    <source>
        <dbReference type="SAM" id="Phobius"/>
    </source>
</evidence>
<dbReference type="KEGG" id="rml:FF011L_39970"/>
<feature type="transmembrane region" description="Helical" evidence="2">
    <location>
        <begin position="27"/>
        <end position="50"/>
    </location>
</feature>
<dbReference type="NCBIfam" id="TIGR03546">
    <property type="entry name" value="TIGR03546 family protein"/>
    <property type="match status" value="1"/>
</dbReference>
<feature type="transmembrane region" description="Helical" evidence="2">
    <location>
        <begin position="115"/>
        <end position="138"/>
    </location>
</feature>
<dbReference type="EMBL" id="CP036262">
    <property type="protein sequence ID" value="QDS95204.1"/>
    <property type="molecule type" value="Genomic_DNA"/>
</dbReference>
<sequence>MFLWLIKQIFAVKNALAGRRHPHQLAWGLAFGVLLGIIPHGNLLAIGLVVMVLCLNLNHAMTGLAGLAISFFAVKLDPYSHQLGEYVLHHPQMVAPLAQAWQLPFVPWTDLNNTVVMGSLLLGIVALIPVYVLSYFGFSLTVPAVTETPDPTSAEISKNVPAPLAIGKKRDATQTRSEAPVPPSTVPVGMETRIDVIRVADRGAGGQPSGTEKGSQNGRRIDGAHMQVTSPASDADNAQINQALNYLLRRLRQAQQEKTS</sequence>
<dbReference type="InterPro" id="IPR019935">
    <property type="entry name" value="CHP03546"/>
</dbReference>
<feature type="transmembrane region" description="Helical" evidence="2">
    <location>
        <begin position="57"/>
        <end position="74"/>
    </location>
</feature>
<evidence type="ECO:0000313" key="4">
    <source>
        <dbReference type="EMBL" id="QDS95204.1"/>
    </source>
</evidence>
<evidence type="ECO:0000259" key="3">
    <source>
        <dbReference type="Pfam" id="PF09835"/>
    </source>
</evidence>
<keyword evidence="2" id="KW-0472">Membrane</keyword>
<feature type="region of interest" description="Disordered" evidence="1">
    <location>
        <begin position="200"/>
        <end position="236"/>
    </location>
</feature>
<reference evidence="4 5" key="1">
    <citation type="submission" date="2019-02" db="EMBL/GenBank/DDBJ databases">
        <title>Deep-cultivation of Planctomycetes and their phenomic and genomic characterization uncovers novel biology.</title>
        <authorList>
            <person name="Wiegand S."/>
            <person name="Jogler M."/>
            <person name="Boedeker C."/>
            <person name="Pinto D."/>
            <person name="Vollmers J."/>
            <person name="Rivas-Marin E."/>
            <person name="Kohn T."/>
            <person name="Peeters S.H."/>
            <person name="Heuer A."/>
            <person name="Rast P."/>
            <person name="Oberbeckmann S."/>
            <person name="Bunk B."/>
            <person name="Jeske O."/>
            <person name="Meyerdierks A."/>
            <person name="Storesund J.E."/>
            <person name="Kallscheuer N."/>
            <person name="Luecker S."/>
            <person name="Lage O.M."/>
            <person name="Pohl T."/>
            <person name="Merkel B.J."/>
            <person name="Hornburger P."/>
            <person name="Mueller R.-W."/>
            <person name="Bruemmer F."/>
            <person name="Labrenz M."/>
            <person name="Spormann A.M."/>
            <person name="Op den Camp H."/>
            <person name="Overmann J."/>
            <person name="Amann R."/>
            <person name="Jetten M.S.M."/>
            <person name="Mascher T."/>
            <person name="Medema M.H."/>
            <person name="Devos D.P."/>
            <person name="Kaster A.-K."/>
            <person name="Ovreas L."/>
            <person name="Rohde M."/>
            <person name="Galperin M.Y."/>
            <person name="Jogler C."/>
        </authorList>
    </citation>
    <scope>NUCLEOTIDE SEQUENCE [LARGE SCALE GENOMIC DNA]</scope>
    <source>
        <strain evidence="4 5">FF011L</strain>
    </source>
</reference>